<dbReference type="GO" id="GO:0016787">
    <property type="term" value="F:hydrolase activity"/>
    <property type="evidence" value="ECO:0007669"/>
    <property type="project" value="UniProtKB-KW"/>
</dbReference>
<gene>
    <name evidence="3" type="ORF">F0L68_20280</name>
</gene>
<dbReference type="Pfam" id="PF12697">
    <property type="entry name" value="Abhydrolase_6"/>
    <property type="match status" value="1"/>
</dbReference>
<reference evidence="3 4" key="1">
    <citation type="submission" date="2019-09" db="EMBL/GenBank/DDBJ databases">
        <title>Goodfellowia gen. nov., a new genus of the Pseudonocardineae related to Actinoalloteichus, containing Goodfellowia coeruleoviolacea gen. nov., comb. nov. gen. nov., comb. nov.</title>
        <authorList>
            <person name="Labeda D."/>
        </authorList>
    </citation>
    <scope>NUCLEOTIDE SEQUENCE [LARGE SCALE GENOMIC DNA]</scope>
    <source>
        <strain evidence="3 4">AN110305</strain>
    </source>
</reference>
<feature type="compositionally biased region" description="Polar residues" evidence="1">
    <location>
        <begin position="1"/>
        <end position="19"/>
    </location>
</feature>
<dbReference type="Proteomes" id="UP000323454">
    <property type="component" value="Unassembled WGS sequence"/>
</dbReference>
<dbReference type="PANTHER" id="PTHR43433">
    <property type="entry name" value="HYDROLASE, ALPHA/BETA FOLD FAMILY PROTEIN"/>
    <property type="match status" value="1"/>
</dbReference>
<proteinExistence type="predicted"/>
<evidence type="ECO:0000313" key="4">
    <source>
        <dbReference type="Proteomes" id="UP000323454"/>
    </source>
</evidence>
<keyword evidence="3" id="KW-0378">Hydrolase</keyword>
<name>A0A5B2XAT0_9PSEU</name>
<dbReference type="InterPro" id="IPR000073">
    <property type="entry name" value="AB_hydrolase_1"/>
</dbReference>
<evidence type="ECO:0000313" key="3">
    <source>
        <dbReference type="EMBL" id="KAA2260069.1"/>
    </source>
</evidence>
<sequence>MSQTTQHSVSGPRTVTSADGTPISYHTVGTGPGIILIGGGFRHAQDYLPLAHAMAPSCTVHVIDRRGRGASGPQGPDYSFRTEVEDLLAVQADTGARWAFGHSYGGRVALEAARVSTVFERIALYEPALSTTPAPTGWISAYRERLAADDAYGAFACFIKGAGVAPRAITAMPRWYLRLVLRLAFPSPSRKYAKQLIAAHLAEAMQLAADPGRPAEFAGVTVPTLLLCGGRSAPGTTEPTAALRDALRDATLETLDGLQHFGPEGKTAPVVAQRVLAFLLDDRNGRRGR</sequence>
<feature type="region of interest" description="Disordered" evidence="1">
    <location>
        <begin position="1"/>
        <end position="23"/>
    </location>
</feature>
<dbReference type="AlphaFoldDB" id="A0A5B2XAT0"/>
<organism evidence="3 4">
    <name type="scientific">Solihabitans fulvus</name>
    <dbReference type="NCBI Taxonomy" id="1892852"/>
    <lineage>
        <taxon>Bacteria</taxon>
        <taxon>Bacillati</taxon>
        <taxon>Actinomycetota</taxon>
        <taxon>Actinomycetes</taxon>
        <taxon>Pseudonocardiales</taxon>
        <taxon>Pseudonocardiaceae</taxon>
        <taxon>Solihabitans</taxon>
    </lineage>
</organism>
<dbReference type="EMBL" id="VUOB01000037">
    <property type="protein sequence ID" value="KAA2260069.1"/>
    <property type="molecule type" value="Genomic_DNA"/>
</dbReference>
<dbReference type="RefSeq" id="WP_149851198.1">
    <property type="nucleotide sequence ID" value="NZ_VUOB01000037.1"/>
</dbReference>
<dbReference type="PANTHER" id="PTHR43433:SF5">
    <property type="entry name" value="AB HYDROLASE-1 DOMAIN-CONTAINING PROTEIN"/>
    <property type="match status" value="1"/>
</dbReference>
<evidence type="ECO:0000259" key="2">
    <source>
        <dbReference type="Pfam" id="PF12697"/>
    </source>
</evidence>
<dbReference type="InterPro" id="IPR029058">
    <property type="entry name" value="AB_hydrolase_fold"/>
</dbReference>
<dbReference type="InterPro" id="IPR050471">
    <property type="entry name" value="AB_hydrolase"/>
</dbReference>
<dbReference type="Gene3D" id="3.40.50.1820">
    <property type="entry name" value="alpha/beta hydrolase"/>
    <property type="match status" value="1"/>
</dbReference>
<dbReference type="OrthoDB" id="63519at2"/>
<dbReference type="SUPFAM" id="SSF53474">
    <property type="entry name" value="alpha/beta-Hydrolases"/>
    <property type="match status" value="1"/>
</dbReference>
<keyword evidence="4" id="KW-1185">Reference proteome</keyword>
<comment type="caution">
    <text evidence="3">The sequence shown here is derived from an EMBL/GenBank/DDBJ whole genome shotgun (WGS) entry which is preliminary data.</text>
</comment>
<feature type="domain" description="AB hydrolase-1" evidence="2">
    <location>
        <begin position="34"/>
        <end position="263"/>
    </location>
</feature>
<accession>A0A5B2XAT0</accession>
<reference evidence="3 4" key="2">
    <citation type="submission" date="2019-09" db="EMBL/GenBank/DDBJ databases">
        <authorList>
            <person name="Jin C."/>
        </authorList>
    </citation>
    <scope>NUCLEOTIDE SEQUENCE [LARGE SCALE GENOMIC DNA]</scope>
    <source>
        <strain evidence="3 4">AN110305</strain>
    </source>
</reference>
<protein>
    <submittedName>
        <fullName evidence="3">Alpha/beta hydrolase</fullName>
    </submittedName>
</protein>
<evidence type="ECO:0000256" key="1">
    <source>
        <dbReference type="SAM" id="MobiDB-lite"/>
    </source>
</evidence>